<protein>
    <submittedName>
        <fullName evidence="2">Transmembrane and TPR repeat-containing protein CG4341</fullName>
    </submittedName>
</protein>
<gene>
    <name evidence="2" type="ORF">EVAR_54360_1</name>
</gene>
<feature type="repeat" description="TPR" evidence="1">
    <location>
        <begin position="8"/>
        <end position="41"/>
    </location>
</feature>
<dbReference type="OrthoDB" id="1658288at2759"/>
<dbReference type="Gene3D" id="1.25.40.10">
    <property type="entry name" value="Tetratricopeptide repeat domain"/>
    <property type="match status" value="1"/>
</dbReference>
<comment type="caution">
    <text evidence="2">The sequence shown here is derived from an EMBL/GenBank/DDBJ whole genome shotgun (WGS) entry which is preliminary data.</text>
</comment>
<dbReference type="PANTHER" id="PTHR44216">
    <property type="entry name" value="PROTEIN O-MANNOSYL-TRANSFERASE TMTC2"/>
    <property type="match status" value="1"/>
</dbReference>
<dbReference type="GO" id="GO:0005789">
    <property type="term" value="C:endoplasmic reticulum membrane"/>
    <property type="evidence" value="ECO:0007669"/>
    <property type="project" value="TreeGrafter"/>
</dbReference>
<dbReference type="InterPro" id="IPR052384">
    <property type="entry name" value="TMTC_O-mannosyltransferase"/>
</dbReference>
<name>A0A4C1Z887_EUMVA</name>
<keyword evidence="1" id="KW-0802">TPR repeat</keyword>
<dbReference type="SMART" id="SM00028">
    <property type="entry name" value="TPR"/>
    <property type="match status" value="1"/>
</dbReference>
<keyword evidence="3" id="KW-1185">Reference proteome</keyword>
<proteinExistence type="predicted"/>
<dbReference type="InterPro" id="IPR011990">
    <property type="entry name" value="TPR-like_helical_dom_sf"/>
</dbReference>
<dbReference type="GO" id="GO:0000030">
    <property type="term" value="F:mannosyltransferase activity"/>
    <property type="evidence" value="ECO:0007669"/>
    <property type="project" value="TreeGrafter"/>
</dbReference>
<dbReference type="InterPro" id="IPR019734">
    <property type="entry name" value="TPR_rpt"/>
</dbReference>
<dbReference type="PROSITE" id="PS50005">
    <property type="entry name" value="TPR"/>
    <property type="match status" value="1"/>
</dbReference>
<dbReference type="GO" id="GO:0035269">
    <property type="term" value="P:protein O-linked glycosylation via mannose"/>
    <property type="evidence" value="ECO:0007669"/>
    <property type="project" value="TreeGrafter"/>
</dbReference>
<dbReference type="SUPFAM" id="SSF48452">
    <property type="entry name" value="TPR-like"/>
    <property type="match status" value="1"/>
</dbReference>
<evidence type="ECO:0000313" key="2">
    <source>
        <dbReference type="EMBL" id="GBP83343.1"/>
    </source>
</evidence>
<sequence>MPYDSSIVTAYGNLGSVLRAQGRSLEAEAAFQRALHYRPNMAEVHYNFFTNYRDGAAGGWRWGGGGRSYLLGDSFQSRPTLGDSPTMRHCSILHFGTSAARVV</sequence>
<dbReference type="PANTHER" id="PTHR44216:SF3">
    <property type="entry name" value="PROTEIN O-MANNOSYL-TRANSFERASE TMTC2"/>
    <property type="match status" value="1"/>
</dbReference>
<dbReference type="EMBL" id="BGZK01001615">
    <property type="protein sequence ID" value="GBP83343.1"/>
    <property type="molecule type" value="Genomic_DNA"/>
</dbReference>
<organism evidence="2 3">
    <name type="scientific">Eumeta variegata</name>
    <name type="common">Bagworm moth</name>
    <name type="synonym">Eumeta japonica</name>
    <dbReference type="NCBI Taxonomy" id="151549"/>
    <lineage>
        <taxon>Eukaryota</taxon>
        <taxon>Metazoa</taxon>
        <taxon>Ecdysozoa</taxon>
        <taxon>Arthropoda</taxon>
        <taxon>Hexapoda</taxon>
        <taxon>Insecta</taxon>
        <taxon>Pterygota</taxon>
        <taxon>Neoptera</taxon>
        <taxon>Endopterygota</taxon>
        <taxon>Lepidoptera</taxon>
        <taxon>Glossata</taxon>
        <taxon>Ditrysia</taxon>
        <taxon>Tineoidea</taxon>
        <taxon>Psychidae</taxon>
        <taxon>Oiketicinae</taxon>
        <taxon>Eumeta</taxon>
    </lineage>
</organism>
<keyword evidence="2" id="KW-0472">Membrane</keyword>
<dbReference type="AlphaFoldDB" id="A0A4C1Z887"/>
<evidence type="ECO:0000313" key="3">
    <source>
        <dbReference type="Proteomes" id="UP000299102"/>
    </source>
</evidence>
<dbReference type="STRING" id="151549.A0A4C1Z887"/>
<evidence type="ECO:0000256" key="1">
    <source>
        <dbReference type="PROSITE-ProRule" id="PRU00339"/>
    </source>
</evidence>
<dbReference type="Proteomes" id="UP000299102">
    <property type="component" value="Unassembled WGS sequence"/>
</dbReference>
<accession>A0A4C1Z887</accession>
<keyword evidence="2" id="KW-0812">Transmembrane</keyword>
<reference evidence="2 3" key="1">
    <citation type="journal article" date="2019" name="Commun. Biol.">
        <title>The bagworm genome reveals a unique fibroin gene that provides high tensile strength.</title>
        <authorList>
            <person name="Kono N."/>
            <person name="Nakamura H."/>
            <person name="Ohtoshi R."/>
            <person name="Tomita M."/>
            <person name="Numata K."/>
            <person name="Arakawa K."/>
        </authorList>
    </citation>
    <scope>NUCLEOTIDE SEQUENCE [LARGE SCALE GENOMIC DNA]</scope>
</reference>